<dbReference type="Proteomes" id="UP001156706">
    <property type="component" value="Unassembled WGS sequence"/>
</dbReference>
<dbReference type="PROSITE" id="PS50297">
    <property type="entry name" value="ANK_REP_REGION"/>
    <property type="match status" value="3"/>
</dbReference>
<dbReference type="PANTHER" id="PTHR24198">
    <property type="entry name" value="ANKYRIN REPEAT AND PROTEIN KINASE DOMAIN-CONTAINING PROTEIN"/>
    <property type="match status" value="1"/>
</dbReference>
<dbReference type="PANTHER" id="PTHR24198:SF165">
    <property type="entry name" value="ANKYRIN REPEAT-CONTAINING PROTEIN-RELATED"/>
    <property type="match status" value="1"/>
</dbReference>
<dbReference type="RefSeq" id="WP_284196947.1">
    <property type="nucleotide sequence ID" value="NZ_BSOG01000003.1"/>
</dbReference>
<evidence type="ECO:0000256" key="4">
    <source>
        <dbReference type="SAM" id="MobiDB-lite"/>
    </source>
</evidence>
<dbReference type="InterPro" id="IPR036770">
    <property type="entry name" value="Ankyrin_rpt-contain_sf"/>
</dbReference>
<evidence type="ECO:0000256" key="3">
    <source>
        <dbReference type="PROSITE-ProRule" id="PRU00023"/>
    </source>
</evidence>
<dbReference type="Pfam" id="PF13637">
    <property type="entry name" value="Ank_4"/>
    <property type="match status" value="1"/>
</dbReference>
<dbReference type="Gene3D" id="1.25.40.20">
    <property type="entry name" value="Ankyrin repeat-containing domain"/>
    <property type="match status" value="2"/>
</dbReference>
<proteinExistence type="predicted"/>
<evidence type="ECO:0000313" key="5">
    <source>
        <dbReference type="EMBL" id="GLR13844.1"/>
    </source>
</evidence>
<dbReference type="SUPFAM" id="SSF48403">
    <property type="entry name" value="Ankyrin repeat"/>
    <property type="match status" value="1"/>
</dbReference>
<evidence type="ECO:0000256" key="2">
    <source>
        <dbReference type="ARBA" id="ARBA00023043"/>
    </source>
</evidence>
<dbReference type="Pfam" id="PF12796">
    <property type="entry name" value="Ank_2"/>
    <property type="match status" value="1"/>
</dbReference>
<sequence length="567" mass="62543">MNWEIIKGLFGLASIKAVAPGAPAPAPAPASQSSQQTGPEIPFIPDSKSPWAVAMFDVRPFTLTIISTSQDPQCAANAVSFGQDDGTSFIGQPTMVQRTVPISLHFRIDRPLHEGVLFVPQTMEEKWAIFYRQQKIICVRSWTRKVAIVAHVRTHKDTLEIHQVDGSFSDEYETPAFTARMLDFLLRSHVQEAPFPTPLPDFLADEPARAAAWCFSSFGNRAFCATAGLPAPSMAIKSLSSYSLLHIAAARIDLDGMRLALETIHVDAPDKDGRTALHWALASNQVSSAPLLLDNRATIDAQSNEGATPLMEAVQRKSQEQVDFLLSRGAKANAGDFRGFTALHRAAEMGLIDIVHSLLKHGADPHAEALGHTPVSLAQAREQVDIVALLELPRFEHVTKEFLHVDEYLRHQLDQYGSAPLHQDKLASVTSATIKEFILQEMTATEDWDTESFMLCIACAIRDPAIRADTLNRLLVLPSHKQHQAVTREIQKLRSPTSVPYIQQILENGFGFLGYTSSEDGVIAKWFSHALADIGTPEAIDLIRQHAQSSNEEVAEEMAYRLEKIGR</sequence>
<comment type="caution">
    <text evidence="5">The sequence shown here is derived from an EMBL/GenBank/DDBJ whole genome shotgun (WGS) entry which is preliminary data.</text>
</comment>
<gene>
    <name evidence="5" type="ORF">GCM10007907_26340</name>
</gene>
<reference evidence="6" key="1">
    <citation type="journal article" date="2019" name="Int. J. Syst. Evol. Microbiol.">
        <title>The Global Catalogue of Microorganisms (GCM) 10K type strain sequencing project: providing services to taxonomists for standard genome sequencing and annotation.</title>
        <authorList>
            <consortium name="The Broad Institute Genomics Platform"/>
            <consortium name="The Broad Institute Genome Sequencing Center for Infectious Disease"/>
            <person name="Wu L."/>
            <person name="Ma J."/>
        </authorList>
    </citation>
    <scope>NUCLEOTIDE SEQUENCE [LARGE SCALE GENOMIC DNA]</scope>
    <source>
        <strain evidence="6">NBRC 110044</strain>
    </source>
</reference>
<feature type="compositionally biased region" description="Low complexity" evidence="4">
    <location>
        <begin position="29"/>
        <end position="39"/>
    </location>
</feature>
<feature type="repeat" description="ANK" evidence="3">
    <location>
        <begin position="338"/>
        <end position="370"/>
    </location>
</feature>
<evidence type="ECO:0008006" key="7">
    <source>
        <dbReference type="Google" id="ProtNLM"/>
    </source>
</evidence>
<feature type="repeat" description="ANK" evidence="3">
    <location>
        <begin position="305"/>
        <end position="337"/>
    </location>
</feature>
<keyword evidence="1" id="KW-0677">Repeat</keyword>
<evidence type="ECO:0000313" key="6">
    <source>
        <dbReference type="Proteomes" id="UP001156706"/>
    </source>
</evidence>
<dbReference type="InterPro" id="IPR002110">
    <property type="entry name" value="Ankyrin_rpt"/>
</dbReference>
<protein>
    <recommendedName>
        <fullName evidence="7">Ankyrin repeat domain-containing protein</fullName>
    </recommendedName>
</protein>
<feature type="repeat" description="ANK" evidence="3">
    <location>
        <begin position="272"/>
        <end position="304"/>
    </location>
</feature>
<organism evidence="5 6">
    <name type="scientific">Chitinimonas prasina</name>
    <dbReference type="NCBI Taxonomy" id="1434937"/>
    <lineage>
        <taxon>Bacteria</taxon>
        <taxon>Pseudomonadati</taxon>
        <taxon>Pseudomonadota</taxon>
        <taxon>Betaproteobacteria</taxon>
        <taxon>Neisseriales</taxon>
        <taxon>Chitinibacteraceae</taxon>
        <taxon>Chitinimonas</taxon>
    </lineage>
</organism>
<dbReference type="EMBL" id="BSOG01000003">
    <property type="protein sequence ID" value="GLR13844.1"/>
    <property type="molecule type" value="Genomic_DNA"/>
</dbReference>
<evidence type="ECO:0000256" key="1">
    <source>
        <dbReference type="ARBA" id="ARBA00022737"/>
    </source>
</evidence>
<feature type="region of interest" description="Disordered" evidence="4">
    <location>
        <begin position="21"/>
        <end position="42"/>
    </location>
</feature>
<keyword evidence="6" id="KW-1185">Reference proteome</keyword>
<dbReference type="SMART" id="SM00248">
    <property type="entry name" value="ANK"/>
    <property type="match status" value="4"/>
</dbReference>
<accession>A0ABQ5YLQ3</accession>
<name>A0ABQ5YLQ3_9NEIS</name>
<keyword evidence="2 3" id="KW-0040">ANK repeat</keyword>
<dbReference type="PROSITE" id="PS50088">
    <property type="entry name" value="ANK_REPEAT"/>
    <property type="match status" value="3"/>
</dbReference>